<dbReference type="InterPro" id="IPR022417">
    <property type="entry name" value="Porphobilin_deaminase_N"/>
</dbReference>
<dbReference type="GO" id="GO:0005737">
    <property type="term" value="C:cytoplasm"/>
    <property type="evidence" value="ECO:0007669"/>
    <property type="project" value="UniProtKB-UniRule"/>
</dbReference>
<dbReference type="PANTHER" id="PTHR11557">
    <property type="entry name" value="PORPHOBILINOGEN DEAMINASE"/>
    <property type="match status" value="1"/>
</dbReference>
<evidence type="ECO:0000313" key="12">
    <source>
        <dbReference type="EMBL" id="RXK56291.1"/>
    </source>
</evidence>
<dbReference type="PANTHER" id="PTHR11557:SF0">
    <property type="entry name" value="PORPHOBILINOGEN DEAMINASE"/>
    <property type="match status" value="1"/>
</dbReference>
<organism evidence="12 13">
    <name type="scientific">Oleiharenicola lentus</name>
    <dbReference type="NCBI Taxonomy" id="2508720"/>
    <lineage>
        <taxon>Bacteria</taxon>
        <taxon>Pseudomonadati</taxon>
        <taxon>Verrucomicrobiota</taxon>
        <taxon>Opitutia</taxon>
        <taxon>Opitutales</taxon>
        <taxon>Opitutaceae</taxon>
        <taxon>Oleiharenicola</taxon>
    </lineage>
</organism>
<dbReference type="GO" id="GO:0004418">
    <property type="term" value="F:hydroxymethylbilane synthase activity"/>
    <property type="evidence" value="ECO:0007669"/>
    <property type="project" value="UniProtKB-UniRule"/>
</dbReference>
<dbReference type="PIRSF" id="PIRSF001438">
    <property type="entry name" value="4pyrrol_synth_OHMeBilane_synth"/>
    <property type="match status" value="1"/>
</dbReference>
<comment type="subunit">
    <text evidence="5">Monomer.</text>
</comment>
<dbReference type="GO" id="GO:0006783">
    <property type="term" value="P:heme biosynthetic process"/>
    <property type="evidence" value="ECO:0007669"/>
    <property type="project" value="TreeGrafter"/>
</dbReference>
<evidence type="ECO:0000256" key="7">
    <source>
        <dbReference type="ARBA" id="ARBA00022679"/>
    </source>
</evidence>
<comment type="function">
    <text evidence="2">Tetrapolymerization of the monopyrrole PBG into the hydroxymethylbilane pre-uroporphyrinogen in several discrete steps.</text>
</comment>
<dbReference type="NCBIfam" id="TIGR00212">
    <property type="entry name" value="hemC"/>
    <property type="match status" value="1"/>
</dbReference>
<name>A0A4Q1CBK2_9BACT</name>
<evidence type="ECO:0000259" key="11">
    <source>
        <dbReference type="Pfam" id="PF01379"/>
    </source>
</evidence>
<keyword evidence="13" id="KW-1185">Reference proteome</keyword>
<evidence type="ECO:0000256" key="8">
    <source>
        <dbReference type="ARBA" id="ARBA00023244"/>
    </source>
</evidence>
<evidence type="ECO:0000256" key="1">
    <source>
        <dbReference type="ARBA" id="ARBA00001916"/>
    </source>
</evidence>
<dbReference type="Pfam" id="PF01379">
    <property type="entry name" value="Porphobil_deam"/>
    <property type="match status" value="1"/>
</dbReference>
<dbReference type="EMBL" id="SDHX01000001">
    <property type="protein sequence ID" value="RXK56291.1"/>
    <property type="molecule type" value="Genomic_DNA"/>
</dbReference>
<comment type="cofactor">
    <cofactor evidence="1">
        <name>dipyrromethane</name>
        <dbReference type="ChEBI" id="CHEBI:60342"/>
    </cofactor>
</comment>
<feature type="domain" description="Porphobilinogen deaminase N-terminal" evidence="11">
    <location>
        <begin position="4"/>
        <end position="205"/>
    </location>
</feature>
<dbReference type="EC" id="2.5.1.61" evidence="6 10"/>
<comment type="catalytic activity">
    <reaction evidence="9">
        <text>4 porphobilinogen + H2O = hydroxymethylbilane + 4 NH4(+)</text>
        <dbReference type="Rhea" id="RHEA:13185"/>
        <dbReference type="ChEBI" id="CHEBI:15377"/>
        <dbReference type="ChEBI" id="CHEBI:28938"/>
        <dbReference type="ChEBI" id="CHEBI:57845"/>
        <dbReference type="ChEBI" id="CHEBI:58126"/>
        <dbReference type="EC" id="2.5.1.61"/>
    </reaction>
</comment>
<dbReference type="AlphaFoldDB" id="A0A4Q1CBK2"/>
<reference evidence="12 13" key="1">
    <citation type="submission" date="2019-01" db="EMBL/GenBank/DDBJ databases">
        <title>Lacunisphaera sp. strain TWA-58.</title>
        <authorList>
            <person name="Chen W.-M."/>
        </authorList>
    </citation>
    <scope>NUCLEOTIDE SEQUENCE [LARGE SCALE GENOMIC DNA]</scope>
    <source>
        <strain evidence="12 13">TWA-58</strain>
    </source>
</reference>
<evidence type="ECO:0000256" key="5">
    <source>
        <dbReference type="ARBA" id="ARBA00011245"/>
    </source>
</evidence>
<comment type="similarity">
    <text evidence="4">Belongs to the HMBS family.</text>
</comment>
<evidence type="ECO:0000256" key="9">
    <source>
        <dbReference type="ARBA" id="ARBA00048169"/>
    </source>
</evidence>
<dbReference type="InterPro" id="IPR036803">
    <property type="entry name" value="Porphobilinogen_deaminase_C_sf"/>
</dbReference>
<dbReference type="PRINTS" id="PR00151">
    <property type="entry name" value="PORPHBDMNASE"/>
</dbReference>
<dbReference type="SUPFAM" id="SSF53850">
    <property type="entry name" value="Periplasmic binding protein-like II"/>
    <property type="match status" value="1"/>
</dbReference>
<dbReference type="RefSeq" id="WP_129047657.1">
    <property type="nucleotide sequence ID" value="NZ_SDHX01000001.1"/>
</dbReference>
<evidence type="ECO:0000256" key="10">
    <source>
        <dbReference type="NCBIfam" id="TIGR00212"/>
    </source>
</evidence>
<comment type="caution">
    <text evidence="12">The sequence shown here is derived from an EMBL/GenBank/DDBJ whole genome shotgun (WGS) entry which is preliminary data.</text>
</comment>
<dbReference type="Proteomes" id="UP000290218">
    <property type="component" value="Unassembled WGS sequence"/>
</dbReference>
<evidence type="ECO:0000313" key="13">
    <source>
        <dbReference type="Proteomes" id="UP000290218"/>
    </source>
</evidence>
<evidence type="ECO:0000256" key="4">
    <source>
        <dbReference type="ARBA" id="ARBA00005638"/>
    </source>
</evidence>
<dbReference type="FunFam" id="3.40.190.10:FF:000005">
    <property type="entry name" value="Porphobilinogen deaminase"/>
    <property type="match status" value="1"/>
</dbReference>
<comment type="pathway">
    <text evidence="3">Porphyrin-containing compound metabolism; protoporphyrin-IX biosynthesis; coproporphyrinogen-III from 5-aminolevulinate: step 2/4.</text>
</comment>
<keyword evidence="7 12" id="KW-0808">Transferase</keyword>
<evidence type="ECO:0000256" key="3">
    <source>
        <dbReference type="ARBA" id="ARBA00004735"/>
    </source>
</evidence>
<dbReference type="InterPro" id="IPR022419">
    <property type="entry name" value="Porphobilin_deaminase_cofac_BS"/>
</dbReference>
<dbReference type="SUPFAM" id="SSF54782">
    <property type="entry name" value="Porphobilinogen deaminase (hydroxymethylbilane synthase), C-terminal domain"/>
    <property type="match status" value="1"/>
</dbReference>
<evidence type="ECO:0000256" key="6">
    <source>
        <dbReference type="ARBA" id="ARBA00012655"/>
    </source>
</evidence>
<dbReference type="OrthoDB" id="9810298at2"/>
<sequence>MKFILATRKSPLALTQTEMVAARIKAAIPGAECELLKVVTTGDQRVEWSLAKQGGKGLFTAELEQALLRGEADVAVHSCKDLPGDNPPGLVVAGFLPREVTHDVLVLREGVSVPATIGTSSPRRQQQIAKLFPQATFTEIRGNVDTRLKKIAAGDADATILAAAGMKRLGITGWPGVVLRPLSFAESVPAVGQGAIALQCRAGDEGKLAAVVDAPTARAVVLERAFQASLGAGCQIAFAAHATRDTLHFFHEKTGIRTLPLRDADFAAPSATAGRILQELGFHG</sequence>
<dbReference type="PROSITE" id="PS00533">
    <property type="entry name" value="PORPHOBILINOGEN_DEAM"/>
    <property type="match status" value="1"/>
</dbReference>
<evidence type="ECO:0000256" key="2">
    <source>
        <dbReference type="ARBA" id="ARBA00002869"/>
    </source>
</evidence>
<dbReference type="Gene3D" id="3.40.190.10">
    <property type="entry name" value="Periplasmic binding protein-like II"/>
    <property type="match status" value="2"/>
</dbReference>
<accession>A0A4Q1CBK2</accession>
<proteinExistence type="inferred from homology"/>
<protein>
    <recommendedName>
        <fullName evidence="6 10">Hydroxymethylbilane synthase</fullName>
        <ecNumber evidence="6 10">2.5.1.61</ecNumber>
    </recommendedName>
</protein>
<keyword evidence="8" id="KW-0627">Porphyrin biosynthesis</keyword>
<dbReference type="InterPro" id="IPR000860">
    <property type="entry name" value="HemC"/>
</dbReference>
<gene>
    <name evidence="12" type="ORF">ESB00_10570</name>
</gene>